<protein>
    <submittedName>
        <fullName evidence="2">GNAT superfamily N-acetyltransferase</fullName>
    </submittedName>
</protein>
<dbReference type="GO" id="GO:0016747">
    <property type="term" value="F:acyltransferase activity, transferring groups other than amino-acyl groups"/>
    <property type="evidence" value="ECO:0007669"/>
    <property type="project" value="InterPro"/>
</dbReference>
<dbReference type="PROSITE" id="PS51186">
    <property type="entry name" value="GNAT"/>
    <property type="match status" value="1"/>
</dbReference>
<accession>A0A7Z0DI55</accession>
<name>A0A7Z0DI55_9ACTN</name>
<reference evidence="2 3" key="1">
    <citation type="submission" date="2020-07" db="EMBL/GenBank/DDBJ databases">
        <title>Sequencing the genomes of 1000 actinobacteria strains.</title>
        <authorList>
            <person name="Klenk H.-P."/>
        </authorList>
    </citation>
    <scope>NUCLEOTIDE SEQUENCE [LARGE SCALE GENOMIC DNA]</scope>
    <source>
        <strain evidence="2 3">DSM 26487</strain>
    </source>
</reference>
<dbReference type="Gene3D" id="3.40.630.30">
    <property type="match status" value="1"/>
</dbReference>
<dbReference type="RefSeq" id="WP_343051413.1">
    <property type="nucleotide sequence ID" value="NZ_JACBZR010000001.1"/>
</dbReference>
<proteinExistence type="predicted"/>
<gene>
    <name evidence="2" type="ORF">BJ988_000425</name>
</gene>
<keyword evidence="2" id="KW-0808">Transferase</keyword>
<sequence length="164" mass="18176">MIQIREATAEDWPQIYPFWSEIVEAGETYAYPGDLTSEESSEMWMYDHVVVAVEGEAENERILGSAKMGPNRPGRGRHIGTASFMVSSAARGKGIGRALGDYCVSWHREQGFHGIQFNAVVETNTTAVRLWQSLGFQIIGTVPDAFDSKSHGRVGLHVMYLPLT</sequence>
<dbReference type="InterPro" id="IPR016181">
    <property type="entry name" value="Acyl_CoA_acyltransferase"/>
</dbReference>
<organism evidence="2 3">
    <name type="scientific">Nocardioides panzhihuensis</name>
    <dbReference type="NCBI Taxonomy" id="860243"/>
    <lineage>
        <taxon>Bacteria</taxon>
        <taxon>Bacillati</taxon>
        <taxon>Actinomycetota</taxon>
        <taxon>Actinomycetes</taxon>
        <taxon>Propionibacteriales</taxon>
        <taxon>Nocardioidaceae</taxon>
        <taxon>Nocardioides</taxon>
    </lineage>
</organism>
<dbReference type="SUPFAM" id="SSF55729">
    <property type="entry name" value="Acyl-CoA N-acyltransferases (Nat)"/>
    <property type="match status" value="1"/>
</dbReference>
<dbReference type="InterPro" id="IPR000182">
    <property type="entry name" value="GNAT_dom"/>
</dbReference>
<dbReference type="PANTHER" id="PTHR43138:SF1">
    <property type="entry name" value="N-ACETYLTRANSFERASE ACA1"/>
    <property type="match status" value="1"/>
</dbReference>
<dbReference type="PANTHER" id="PTHR43138">
    <property type="entry name" value="ACETYLTRANSFERASE, GNAT FAMILY"/>
    <property type="match status" value="1"/>
</dbReference>
<dbReference type="EMBL" id="JACBZR010000001">
    <property type="protein sequence ID" value="NYI75777.1"/>
    <property type="molecule type" value="Genomic_DNA"/>
</dbReference>
<comment type="caution">
    <text evidence="2">The sequence shown here is derived from an EMBL/GenBank/DDBJ whole genome shotgun (WGS) entry which is preliminary data.</text>
</comment>
<evidence type="ECO:0000313" key="2">
    <source>
        <dbReference type="EMBL" id="NYI75777.1"/>
    </source>
</evidence>
<feature type="domain" description="N-acetyltransferase" evidence="1">
    <location>
        <begin position="2"/>
        <end position="164"/>
    </location>
</feature>
<dbReference type="CDD" id="cd04301">
    <property type="entry name" value="NAT_SF"/>
    <property type="match status" value="1"/>
</dbReference>
<dbReference type="Proteomes" id="UP000564496">
    <property type="component" value="Unassembled WGS sequence"/>
</dbReference>
<dbReference type="InterPro" id="IPR052742">
    <property type="entry name" value="Mito_N-acetyltransferase"/>
</dbReference>
<evidence type="ECO:0000259" key="1">
    <source>
        <dbReference type="PROSITE" id="PS51186"/>
    </source>
</evidence>
<dbReference type="Pfam" id="PF00583">
    <property type="entry name" value="Acetyltransf_1"/>
    <property type="match status" value="1"/>
</dbReference>
<evidence type="ECO:0000313" key="3">
    <source>
        <dbReference type="Proteomes" id="UP000564496"/>
    </source>
</evidence>
<dbReference type="AlphaFoldDB" id="A0A7Z0DI55"/>
<keyword evidence="3" id="KW-1185">Reference proteome</keyword>